<reference evidence="2 3" key="1">
    <citation type="submission" date="2022-04" db="EMBL/GenBank/DDBJ databases">
        <title>Rhizobium coralii sp. nov., isolated from coral Turbinaria peltata.</title>
        <authorList>
            <person name="Sun H."/>
        </authorList>
    </citation>
    <scope>NUCLEOTIDE SEQUENCE [LARGE SCALE GENOMIC DNA]</scope>
    <source>
        <strain evidence="2 3">NTR19</strain>
    </source>
</reference>
<dbReference type="Gene3D" id="1.10.10.10">
    <property type="entry name" value="Winged helix-like DNA-binding domain superfamily/Winged helix DNA-binding domain"/>
    <property type="match status" value="1"/>
</dbReference>
<protein>
    <recommendedName>
        <fullName evidence="1">RNA polymerase sigma factor 70 region 4 type 2 domain-containing protein</fullName>
    </recommendedName>
</protein>
<dbReference type="Pfam" id="PF08281">
    <property type="entry name" value="Sigma70_r4_2"/>
    <property type="match status" value="1"/>
</dbReference>
<dbReference type="Proteomes" id="UP001202827">
    <property type="component" value="Unassembled WGS sequence"/>
</dbReference>
<accession>A0ABT0IXN9</accession>
<dbReference type="InterPro" id="IPR013324">
    <property type="entry name" value="RNA_pol_sigma_r3/r4-like"/>
</dbReference>
<dbReference type="SUPFAM" id="SSF88659">
    <property type="entry name" value="Sigma3 and sigma4 domains of RNA polymerase sigma factors"/>
    <property type="match status" value="1"/>
</dbReference>
<comment type="caution">
    <text evidence="2">The sequence shown here is derived from an EMBL/GenBank/DDBJ whole genome shotgun (WGS) entry which is preliminary data.</text>
</comment>
<name>A0ABT0IXN9_9HYPH</name>
<organism evidence="2 3">
    <name type="scientific">Neorhizobium turbinariae</name>
    <dbReference type="NCBI Taxonomy" id="2937795"/>
    <lineage>
        <taxon>Bacteria</taxon>
        <taxon>Pseudomonadati</taxon>
        <taxon>Pseudomonadota</taxon>
        <taxon>Alphaproteobacteria</taxon>
        <taxon>Hyphomicrobiales</taxon>
        <taxon>Rhizobiaceae</taxon>
        <taxon>Rhizobium/Agrobacterium group</taxon>
        <taxon>Neorhizobium</taxon>
    </lineage>
</organism>
<dbReference type="InterPro" id="IPR036388">
    <property type="entry name" value="WH-like_DNA-bd_sf"/>
</dbReference>
<gene>
    <name evidence="2" type="ORF">M0654_21280</name>
</gene>
<keyword evidence="3" id="KW-1185">Reference proteome</keyword>
<evidence type="ECO:0000259" key="1">
    <source>
        <dbReference type="Pfam" id="PF08281"/>
    </source>
</evidence>
<feature type="domain" description="RNA polymerase sigma factor 70 region 4 type 2" evidence="1">
    <location>
        <begin position="3"/>
        <end position="33"/>
    </location>
</feature>
<proteinExistence type="predicted"/>
<evidence type="ECO:0000313" key="2">
    <source>
        <dbReference type="EMBL" id="MCK8782506.1"/>
    </source>
</evidence>
<evidence type="ECO:0000313" key="3">
    <source>
        <dbReference type="Proteomes" id="UP001202827"/>
    </source>
</evidence>
<dbReference type="EMBL" id="JALPRY010000031">
    <property type="protein sequence ID" value="MCK8782506.1"/>
    <property type="molecule type" value="Genomic_DNA"/>
</dbReference>
<sequence length="41" mass="4406">MGIDGASAREAAERLGSTEGAVRVAFHRSLKRLTAMAKDKF</sequence>
<dbReference type="InterPro" id="IPR013249">
    <property type="entry name" value="RNA_pol_sigma70_r4_t2"/>
</dbReference>